<reference evidence="1 3" key="1">
    <citation type="journal article" date="2008" name="Science">
        <title>The Physcomitrella genome reveals evolutionary insights into the conquest of land by plants.</title>
        <authorList>
            <person name="Rensing S."/>
            <person name="Lang D."/>
            <person name="Zimmer A."/>
            <person name="Terry A."/>
            <person name="Salamov A."/>
            <person name="Shapiro H."/>
            <person name="Nishiyama T."/>
            <person name="Perroud P.-F."/>
            <person name="Lindquist E."/>
            <person name="Kamisugi Y."/>
            <person name="Tanahashi T."/>
            <person name="Sakakibara K."/>
            <person name="Fujita T."/>
            <person name="Oishi K."/>
            <person name="Shin-I T."/>
            <person name="Kuroki Y."/>
            <person name="Toyoda A."/>
            <person name="Suzuki Y."/>
            <person name="Hashimoto A."/>
            <person name="Yamaguchi K."/>
            <person name="Sugano A."/>
            <person name="Kohara Y."/>
            <person name="Fujiyama A."/>
            <person name="Anterola A."/>
            <person name="Aoki S."/>
            <person name="Ashton N."/>
            <person name="Barbazuk W.B."/>
            <person name="Barker E."/>
            <person name="Bennetzen J."/>
            <person name="Bezanilla M."/>
            <person name="Blankenship R."/>
            <person name="Cho S.H."/>
            <person name="Dutcher S."/>
            <person name="Estelle M."/>
            <person name="Fawcett J.A."/>
            <person name="Gundlach H."/>
            <person name="Hanada K."/>
            <person name="Heyl A."/>
            <person name="Hicks K.A."/>
            <person name="Hugh J."/>
            <person name="Lohr M."/>
            <person name="Mayer K."/>
            <person name="Melkozernov A."/>
            <person name="Murata T."/>
            <person name="Nelson D."/>
            <person name="Pils B."/>
            <person name="Prigge M."/>
            <person name="Reiss B."/>
            <person name="Renner T."/>
            <person name="Rombauts S."/>
            <person name="Rushton P."/>
            <person name="Sanderfoot A."/>
            <person name="Schween G."/>
            <person name="Shiu S.-H."/>
            <person name="Stueber K."/>
            <person name="Theodoulou F.L."/>
            <person name="Tu H."/>
            <person name="Van de Peer Y."/>
            <person name="Verrier P.J."/>
            <person name="Waters E."/>
            <person name="Wood A."/>
            <person name="Yang L."/>
            <person name="Cove D."/>
            <person name="Cuming A."/>
            <person name="Hasebe M."/>
            <person name="Lucas S."/>
            <person name="Mishler D.B."/>
            <person name="Reski R."/>
            <person name="Grigoriev I."/>
            <person name="Quatrano R.S."/>
            <person name="Boore J.L."/>
        </authorList>
    </citation>
    <scope>NUCLEOTIDE SEQUENCE [LARGE SCALE GENOMIC DNA]</scope>
    <source>
        <strain evidence="2 3">cv. Gransden 2004</strain>
    </source>
</reference>
<gene>
    <name evidence="1" type="ORF">PHYPA_020131</name>
</gene>
<proteinExistence type="predicted"/>
<dbReference type="Gramene" id="Pp3c15_23290V3.1">
    <property type="protein sequence ID" value="Pp3c15_23290V3.1"/>
    <property type="gene ID" value="Pp3c15_23290"/>
</dbReference>
<accession>A0A2K1JE95</accession>
<name>A0A2K1JE95_PHYPA</name>
<sequence>MVEFRHVLLTEEDYSDWYGLDGTGYSASESSTIFTNTTKNTSTRSSCANLSMTTTPWLTLISKVLRAFSIQVRGGRD</sequence>
<keyword evidence="3" id="KW-1185">Reference proteome</keyword>
<evidence type="ECO:0000313" key="1">
    <source>
        <dbReference type="EMBL" id="PNR39851.1"/>
    </source>
</evidence>
<dbReference type="EMBL" id="ABEU02000015">
    <property type="protein sequence ID" value="PNR39851.1"/>
    <property type="molecule type" value="Genomic_DNA"/>
</dbReference>
<evidence type="ECO:0000313" key="3">
    <source>
        <dbReference type="Proteomes" id="UP000006727"/>
    </source>
</evidence>
<dbReference type="InParanoid" id="A0A2K1JE95"/>
<dbReference type="Gramene" id="Pp3c15_23290V3.2">
    <property type="protein sequence ID" value="Pp3c15_23290V3.2"/>
    <property type="gene ID" value="Pp3c15_23290"/>
</dbReference>
<dbReference type="Proteomes" id="UP000006727">
    <property type="component" value="Chromosome 15"/>
</dbReference>
<reference evidence="1 3" key="2">
    <citation type="journal article" date="2018" name="Plant J.">
        <title>The Physcomitrella patens chromosome-scale assembly reveals moss genome structure and evolution.</title>
        <authorList>
            <person name="Lang D."/>
            <person name="Ullrich K.K."/>
            <person name="Murat F."/>
            <person name="Fuchs J."/>
            <person name="Jenkins J."/>
            <person name="Haas F.B."/>
            <person name="Piednoel M."/>
            <person name="Gundlach H."/>
            <person name="Van Bel M."/>
            <person name="Meyberg R."/>
            <person name="Vives C."/>
            <person name="Morata J."/>
            <person name="Symeonidi A."/>
            <person name="Hiss M."/>
            <person name="Muchero W."/>
            <person name="Kamisugi Y."/>
            <person name="Saleh O."/>
            <person name="Blanc G."/>
            <person name="Decker E.L."/>
            <person name="van Gessel N."/>
            <person name="Grimwood J."/>
            <person name="Hayes R.D."/>
            <person name="Graham S.W."/>
            <person name="Gunter L.E."/>
            <person name="McDaniel S.F."/>
            <person name="Hoernstein S.N.W."/>
            <person name="Larsson A."/>
            <person name="Li F.W."/>
            <person name="Perroud P.F."/>
            <person name="Phillips J."/>
            <person name="Ranjan P."/>
            <person name="Rokshar D.S."/>
            <person name="Rothfels C.J."/>
            <person name="Schneider L."/>
            <person name="Shu S."/>
            <person name="Stevenson D.W."/>
            <person name="Thummler F."/>
            <person name="Tillich M."/>
            <person name="Villarreal Aguilar J.C."/>
            <person name="Widiez T."/>
            <person name="Wong G.K."/>
            <person name="Wymore A."/>
            <person name="Zhang Y."/>
            <person name="Zimmer A.D."/>
            <person name="Quatrano R.S."/>
            <person name="Mayer K.F.X."/>
            <person name="Goodstein D."/>
            <person name="Casacuberta J.M."/>
            <person name="Vandepoele K."/>
            <person name="Reski R."/>
            <person name="Cuming A.C."/>
            <person name="Tuskan G.A."/>
            <person name="Maumus F."/>
            <person name="Salse J."/>
            <person name="Schmutz J."/>
            <person name="Rensing S.A."/>
        </authorList>
    </citation>
    <scope>NUCLEOTIDE SEQUENCE [LARGE SCALE GENOMIC DNA]</scope>
    <source>
        <strain evidence="2 3">cv. Gransden 2004</strain>
    </source>
</reference>
<organism evidence="1">
    <name type="scientific">Physcomitrium patens</name>
    <name type="common">Spreading-leaved earth moss</name>
    <name type="synonym">Physcomitrella patens</name>
    <dbReference type="NCBI Taxonomy" id="3218"/>
    <lineage>
        <taxon>Eukaryota</taxon>
        <taxon>Viridiplantae</taxon>
        <taxon>Streptophyta</taxon>
        <taxon>Embryophyta</taxon>
        <taxon>Bryophyta</taxon>
        <taxon>Bryophytina</taxon>
        <taxon>Bryopsida</taxon>
        <taxon>Funariidae</taxon>
        <taxon>Funariales</taxon>
        <taxon>Funariaceae</taxon>
        <taxon>Physcomitrium</taxon>
    </lineage>
</organism>
<dbReference type="AlphaFoldDB" id="A0A2K1JE95"/>
<reference evidence="2" key="3">
    <citation type="submission" date="2020-12" db="UniProtKB">
        <authorList>
            <consortium name="EnsemblPlants"/>
        </authorList>
    </citation>
    <scope>IDENTIFICATION</scope>
</reference>
<evidence type="ECO:0000313" key="2">
    <source>
        <dbReference type="EnsemblPlants" id="Pp3c15_23290V3.1"/>
    </source>
</evidence>
<dbReference type="EnsemblPlants" id="Pp3c15_23290V3.2">
    <property type="protein sequence ID" value="Pp3c15_23290V3.2"/>
    <property type="gene ID" value="Pp3c15_23290"/>
</dbReference>
<protein>
    <submittedName>
        <fullName evidence="1 2">Uncharacterized protein</fullName>
    </submittedName>
</protein>
<dbReference type="EnsemblPlants" id="Pp3c15_23290V3.1">
    <property type="protein sequence ID" value="Pp3c15_23290V3.1"/>
    <property type="gene ID" value="Pp3c15_23290"/>
</dbReference>